<dbReference type="InterPro" id="IPR010963">
    <property type="entry name" value="PHA_synth_I"/>
</dbReference>
<dbReference type="SUPFAM" id="SSF53474">
    <property type="entry name" value="alpha/beta-Hydrolases"/>
    <property type="match status" value="1"/>
</dbReference>
<feature type="domain" description="Poly-beta-hydroxybutyrate polymerase N-terminal" evidence="5">
    <location>
        <begin position="146"/>
        <end position="312"/>
    </location>
</feature>
<evidence type="ECO:0000313" key="6">
    <source>
        <dbReference type="EMBL" id="QJR31129.1"/>
    </source>
</evidence>
<keyword evidence="3" id="KW-0808">Transferase</keyword>
<dbReference type="NCBIfam" id="TIGR01838">
    <property type="entry name" value="PHA_synth_I"/>
    <property type="match status" value="1"/>
</dbReference>
<evidence type="ECO:0000256" key="1">
    <source>
        <dbReference type="ARBA" id="ARBA00004496"/>
    </source>
</evidence>
<evidence type="ECO:0000256" key="2">
    <source>
        <dbReference type="ARBA" id="ARBA00022490"/>
    </source>
</evidence>
<dbReference type="PANTHER" id="PTHR36837:SF5">
    <property type="entry name" value="POLY-3-HYDROXYBUTYRATE SYNTHASE"/>
    <property type="match status" value="1"/>
</dbReference>
<keyword evidence="4" id="KW-0012">Acyltransferase</keyword>
<sequence length="633" mass="69899">MHNIAKADEPREHIAPTKERKVNKQIPDFNEVFGLLLPVAEQMQQQMQAQFQQAMGAFGQLGPLPGLQAAAPLQNATMGAIQPFMNSIMGACQAALTQIPVHSLGQIQAEYAAELSALMASAFSSLPNSDSKTKQPVPLDCWIQGDKRFASADWHDHGVYEFTAAMYSLNARFTKRIVELVPDSSPEKRKVEYAVEQFVDALSPSNFFVTNPEAQKKLLETKGESLTQAIQNLMADMQKGRISQTDESAFEVGVNVATAPGDVVFECEYFQLLQYKPATEKVGKQPMLFVPPCINKYYILDLQPSNSLVNFVVEQGHTLFLVSWKNPTEADGHFTWDGYVEDGVIKAIEVVKAISKQPKLNVLGFCVGGTLLATALSTLANRGDDSVNSVTFLTTLLDFTDTGALGVFVDEEQVKAREESIGKGGVMPGKDLSSAFSSLRPNDLIWNYVVNNYLKGEKPPVFDLLYWNSDSTNLPGPMFAWYLRNTYLENKVCQPGKALVCGMPVDLGLIDVPVYILATREDHIVPWTSAFQTSHLVGGESRFVLGASGHIAGVINPANKNKRNYWVCEGEIPETPEQWFKKAKEVPGSWWNDWAQWLEPMKGGEVKAPAKPGNAKYKPIEPAPGRYVKQRAV</sequence>
<evidence type="ECO:0000256" key="3">
    <source>
        <dbReference type="ARBA" id="ARBA00022679"/>
    </source>
</evidence>
<comment type="subcellular location">
    <subcellularLocation>
        <location evidence="1">Cytoplasm</location>
    </subcellularLocation>
</comment>
<evidence type="ECO:0000313" key="7">
    <source>
        <dbReference type="Proteomes" id="UP000501130"/>
    </source>
</evidence>
<dbReference type="Proteomes" id="UP000501130">
    <property type="component" value="Chromosome"/>
</dbReference>
<dbReference type="InterPro" id="IPR010941">
    <property type="entry name" value="PhaC_N"/>
</dbReference>
<dbReference type="Pfam" id="PF07167">
    <property type="entry name" value="PhaC_N"/>
    <property type="match status" value="1"/>
</dbReference>
<keyword evidence="2" id="KW-0963">Cytoplasm</keyword>
<dbReference type="Gene3D" id="3.40.50.1820">
    <property type="entry name" value="alpha/beta hydrolase"/>
    <property type="match status" value="1"/>
</dbReference>
<protein>
    <submittedName>
        <fullName evidence="6">Class I poly(R)-hydroxyalkanoic acid synthase</fullName>
    </submittedName>
</protein>
<dbReference type="InterPro" id="IPR029058">
    <property type="entry name" value="AB_hydrolase_fold"/>
</dbReference>
<reference evidence="6 7" key="1">
    <citation type="submission" date="2020-05" db="EMBL/GenBank/DDBJ databases">
        <title>Compete genome of Limnobacter sp. SAORIC-580.</title>
        <authorList>
            <person name="Song J."/>
            <person name="Cho J.-C."/>
        </authorList>
    </citation>
    <scope>NUCLEOTIDE SEQUENCE [LARGE SCALE GENOMIC DNA]</scope>
    <source>
        <strain evidence="6 7">SAORIC-580</strain>
    </source>
</reference>
<name>A0ABX6N9L2_9BURK</name>
<accession>A0ABX6N9L2</accession>
<dbReference type="EMBL" id="CP053084">
    <property type="protein sequence ID" value="QJR31129.1"/>
    <property type="molecule type" value="Genomic_DNA"/>
</dbReference>
<dbReference type="InterPro" id="IPR051321">
    <property type="entry name" value="PHA/PHB_synthase"/>
</dbReference>
<keyword evidence="7" id="KW-1185">Reference proteome</keyword>
<organism evidence="6 7">
    <name type="scientific">Limnobacter profundi</name>
    <dbReference type="NCBI Taxonomy" id="2732163"/>
    <lineage>
        <taxon>Bacteria</taxon>
        <taxon>Pseudomonadati</taxon>
        <taxon>Pseudomonadota</taxon>
        <taxon>Betaproteobacteria</taxon>
        <taxon>Burkholderiales</taxon>
        <taxon>Burkholderiaceae</taxon>
        <taxon>Limnobacter</taxon>
    </lineage>
</organism>
<dbReference type="PANTHER" id="PTHR36837">
    <property type="entry name" value="POLY(3-HYDROXYALKANOATE) POLYMERASE SUBUNIT PHAC"/>
    <property type="match status" value="1"/>
</dbReference>
<proteinExistence type="predicted"/>
<evidence type="ECO:0000256" key="4">
    <source>
        <dbReference type="ARBA" id="ARBA00023315"/>
    </source>
</evidence>
<evidence type="ECO:0000259" key="5">
    <source>
        <dbReference type="Pfam" id="PF07167"/>
    </source>
</evidence>
<gene>
    <name evidence="6" type="primary">phaC</name>
    <name evidence="6" type="ORF">HKT17_09065</name>
</gene>